<dbReference type="InterPro" id="IPR050667">
    <property type="entry name" value="PPR-containing_protein"/>
</dbReference>
<dbReference type="Pfam" id="PF13812">
    <property type="entry name" value="PPR_3"/>
    <property type="match status" value="1"/>
</dbReference>
<feature type="region of interest" description="Disordered" evidence="4">
    <location>
        <begin position="1"/>
        <end position="22"/>
    </location>
</feature>
<dbReference type="PANTHER" id="PTHR47939">
    <property type="entry name" value="MEMBRANE-ASSOCIATED SALT-INDUCIBLE PROTEIN-LIKE"/>
    <property type="match status" value="1"/>
</dbReference>
<accession>A0A328DGC8</accession>
<dbReference type="NCBIfam" id="TIGR00756">
    <property type="entry name" value="PPR"/>
    <property type="match status" value="3"/>
</dbReference>
<dbReference type="AlphaFoldDB" id="A0A328DGC8"/>
<comment type="caution">
    <text evidence="5">The sequence shown here is derived from an EMBL/GenBank/DDBJ whole genome shotgun (WGS) entry which is preliminary data.</text>
</comment>
<dbReference type="InterPro" id="IPR002885">
    <property type="entry name" value="PPR_rpt"/>
</dbReference>
<gene>
    <name evidence="5" type="ORF">DM860_003614</name>
</gene>
<dbReference type="Proteomes" id="UP000249390">
    <property type="component" value="Unassembled WGS sequence"/>
</dbReference>
<keyword evidence="6" id="KW-1185">Reference proteome</keyword>
<protein>
    <recommendedName>
        <fullName evidence="7">Pentacotripeptide-repeat region of PRORP domain-containing protein</fullName>
    </recommendedName>
</protein>
<dbReference type="InterPro" id="IPR011990">
    <property type="entry name" value="TPR-like_helical_dom_sf"/>
</dbReference>
<organism evidence="5 6">
    <name type="scientific">Cuscuta australis</name>
    <dbReference type="NCBI Taxonomy" id="267555"/>
    <lineage>
        <taxon>Eukaryota</taxon>
        <taxon>Viridiplantae</taxon>
        <taxon>Streptophyta</taxon>
        <taxon>Embryophyta</taxon>
        <taxon>Tracheophyta</taxon>
        <taxon>Spermatophyta</taxon>
        <taxon>Magnoliopsida</taxon>
        <taxon>eudicotyledons</taxon>
        <taxon>Gunneridae</taxon>
        <taxon>Pentapetalae</taxon>
        <taxon>asterids</taxon>
        <taxon>lamiids</taxon>
        <taxon>Solanales</taxon>
        <taxon>Convolvulaceae</taxon>
        <taxon>Cuscuteae</taxon>
        <taxon>Cuscuta</taxon>
        <taxon>Cuscuta subgen. Grammica</taxon>
        <taxon>Cuscuta sect. Cleistogrammica</taxon>
    </lineage>
</organism>
<dbReference type="PANTHER" id="PTHR47939:SF2">
    <property type="entry name" value="OS03G0782900 PROTEIN"/>
    <property type="match status" value="1"/>
</dbReference>
<dbReference type="EMBL" id="NQVE01000142">
    <property type="protein sequence ID" value="RAL44855.1"/>
    <property type="molecule type" value="Genomic_DNA"/>
</dbReference>
<comment type="similarity">
    <text evidence="1">Belongs to the PPR family. P subfamily.</text>
</comment>
<keyword evidence="2" id="KW-0677">Repeat</keyword>
<reference evidence="5 6" key="1">
    <citation type="submission" date="2018-06" db="EMBL/GenBank/DDBJ databases">
        <title>The Genome of Cuscuta australis (Dodder) Provides Insight into the Evolution of Plant Parasitism.</title>
        <authorList>
            <person name="Liu H."/>
        </authorList>
    </citation>
    <scope>NUCLEOTIDE SEQUENCE [LARGE SCALE GENOMIC DNA]</scope>
    <source>
        <strain evidence="6">cv. Yunnan</strain>
        <tissue evidence="5">Vines</tissue>
    </source>
</reference>
<evidence type="ECO:0000256" key="1">
    <source>
        <dbReference type="ARBA" id="ARBA00007626"/>
    </source>
</evidence>
<evidence type="ECO:0000313" key="5">
    <source>
        <dbReference type="EMBL" id="RAL44855.1"/>
    </source>
</evidence>
<evidence type="ECO:0000313" key="6">
    <source>
        <dbReference type="Proteomes" id="UP000249390"/>
    </source>
</evidence>
<evidence type="ECO:0000256" key="3">
    <source>
        <dbReference type="PROSITE-ProRule" id="PRU00708"/>
    </source>
</evidence>
<evidence type="ECO:0000256" key="2">
    <source>
        <dbReference type="ARBA" id="ARBA00022737"/>
    </source>
</evidence>
<dbReference type="Pfam" id="PF01535">
    <property type="entry name" value="PPR"/>
    <property type="match status" value="1"/>
</dbReference>
<feature type="repeat" description="PPR" evidence="3">
    <location>
        <begin position="501"/>
        <end position="531"/>
    </location>
</feature>
<proteinExistence type="inferred from homology"/>
<dbReference type="PROSITE" id="PS51375">
    <property type="entry name" value="PPR"/>
    <property type="match status" value="3"/>
</dbReference>
<evidence type="ECO:0008006" key="7">
    <source>
        <dbReference type="Google" id="ProtNLM"/>
    </source>
</evidence>
<name>A0A328DGC8_9ASTE</name>
<sequence length="582" mass="65792">MSHPHKPQNLYHREVSYSSSPPPFNPDWRSRIRRAQFVTQISTILTQRSRSHWASLLKPFKLGSSDFTPHLFLQIFHKTQNHPSVALGFFNYACKNLGFIPDLKTLCKLALVLFGSGLSAQSKPILGSLVQDYPASRIVGALVKGTNFDTRSSLLSSLLDCYCDGRLYMQALEVYQRSKDYGCLVSVFGCNALLGGLLDKNEIRMFWCFYGLMVRDGVSGNLFTWSLIALALSKDGKFERIVKFFDMGIYCPTMYDLTIEGYCKRGDFKVALIYLDEMQNKGIDPSFRTFSCILDGACEFRDVKLISDIINSMVGKGYLPKKIHEEYDLVIQKLSNSGKTFAAELFYTRANEEKIGLQGTTYGSVLKSLSNARRVKDAINFFDSVVAKRNDVIGDGYLLPFFKMLCEESPSEDVSRLLKGLIERGLTLAPCVGQISTYITSQCQNRWWKQAEELLNVVLNKGILPKSSCFSLLVKHYCCSGQTNSAISLHTKVEGLDGNFDVNTYIKLLDGLFREKKIEEAIMIFDYMRTHDALSSGSFSIIIRGLCVEKNFRKAMRLHDEMLDMGLKPDAKKYKHLISGFK</sequence>
<evidence type="ECO:0000256" key="4">
    <source>
        <dbReference type="SAM" id="MobiDB-lite"/>
    </source>
</evidence>
<dbReference type="Pfam" id="PF13041">
    <property type="entry name" value="PPR_2"/>
    <property type="match status" value="2"/>
</dbReference>
<feature type="repeat" description="PPR" evidence="3">
    <location>
        <begin position="535"/>
        <end position="569"/>
    </location>
</feature>
<dbReference type="Gene3D" id="1.25.40.10">
    <property type="entry name" value="Tetratricopeptide repeat domain"/>
    <property type="match status" value="4"/>
</dbReference>
<feature type="repeat" description="PPR" evidence="3">
    <location>
        <begin position="251"/>
        <end position="285"/>
    </location>
</feature>